<evidence type="ECO:0000256" key="9">
    <source>
        <dbReference type="ARBA" id="ARBA00042895"/>
    </source>
</evidence>
<keyword evidence="5 10" id="KW-0378">Hydrolase</keyword>
<feature type="domain" description="Glycoside hydrolase family 31 TIM barrel" evidence="13">
    <location>
        <begin position="516"/>
        <end position="846"/>
    </location>
</feature>
<dbReference type="InterPro" id="IPR025887">
    <property type="entry name" value="Glyco_hydro_31_N_dom"/>
</dbReference>
<accession>A0A448ZLU4</accession>
<dbReference type="Proteomes" id="UP000291116">
    <property type="component" value="Unassembled WGS sequence"/>
</dbReference>
<dbReference type="InterPro" id="IPR013780">
    <property type="entry name" value="Glyco_hydro_b"/>
</dbReference>
<evidence type="ECO:0000256" key="5">
    <source>
        <dbReference type="ARBA" id="ARBA00022801"/>
    </source>
</evidence>
<evidence type="ECO:0000256" key="6">
    <source>
        <dbReference type="ARBA" id="ARBA00022824"/>
    </source>
</evidence>
<dbReference type="GO" id="GO:0030246">
    <property type="term" value="F:carbohydrate binding"/>
    <property type="evidence" value="ECO:0007669"/>
    <property type="project" value="InterPro"/>
</dbReference>
<sequence>MPKTTSSCGVLLWLTLLAGCLPTTALSVDQSKFRTCEQTSFCRRHRHQHSASLYQYRIDPDSVHFHIPSENKHGSDGPKHQSERDADQTMDNVEKPDVDTDTDNGLLKSLTERIFGKSPHEDDANQNKKDPYVRGPPPTLTGTMVNTATETSSGKKEYLNFSVHCISDGMVRMRITEVYRNRNDDDHGKTPHDKARTTYDELVLTTENMEPAEHVNWVRPGEDYLVELLGSQDEANRYMGLRYGDHPTTKEKSGMLFLMRLDSFATYLYRESDLQQGPVIAMGDKHMTHFEIRRNKNVVDGPDNGNLDDMVAEESSGDAEQPEKEIVGYWEDGLAIYADGTREERKEQKEATDHRQLSELELDKEGMWEENFGPHTDSKPHGPMSVGSDITFPGSKFLYGLPEHASSTALKQTTGNKAEYKNPYRLYNLDVFEYDLDVPMSLYGAVPLIVSQSAKTGTSGVFWFNPTETFVDINDDESGSKTSHWMSESGIIDVFFIPGPTPKDLYRQYAKLTGFTPLPPIFGLGYHQCRWNYKDEQDVYQVHDKFEELDYPYDVLWLDIEHTDGKRYFTWDNHLFPHPKPMQEKLWSQGRRMVTIVDPHVKRDNGYYIHKEATSKGLYIKDKDGKNDFDGWCWPGSSSYLDFTNEKARSWWADQFSYDRYHGSTPSLYTWNDMNEPSVFNGPEVTMQKDLLNLNGDEHREWHNIYGMLFQRSTMEGLIRRNKEENTRPFVLSRSFFAGSQKYGSIWTGDNAAQWSHLEIAAPMLLSLNVAALSFVGADVGGFFGNTDAELMTRWMQAGAYQPFFRGHAHHDAKRREPWLFGDETMMRLRKAAMARYALLPFWYTLFHEASVTGMPVMRTMWMNYPHIESLYAIDDQYLIGSDLLVKPVTAPHVTESIIKFPGDDIWYDAESLVMVSKQGMQGAVQEIKVPSDINTVPVFQRGGSVIPRKLRLRRSTHTMTRDPYTLYVALDKDGRASGSLYMDDENTFNYSTKNEFASANILVEINGSRGRIRNAPTVGDGWKGTSEESNKMIERIVVMGVETHPSSVDEVGESLGFTHDSNAHVLVIRKPELSALVDWEVNITF</sequence>
<evidence type="ECO:0000256" key="8">
    <source>
        <dbReference type="ARBA" id="ARBA00023295"/>
    </source>
</evidence>
<proteinExistence type="inferred from homology"/>
<dbReference type="SUPFAM" id="SSF51011">
    <property type="entry name" value="Glycosyl hydrolase domain"/>
    <property type="match status" value="1"/>
</dbReference>
<dbReference type="InterPro" id="IPR000322">
    <property type="entry name" value="Glyco_hydro_31_TIM"/>
</dbReference>
<dbReference type="Pfam" id="PF01055">
    <property type="entry name" value="Glyco_hydro_31_2nd"/>
    <property type="match status" value="1"/>
</dbReference>
<feature type="chain" id="PRO_5019334209" description="Glucosidase II subunit alpha" evidence="12">
    <location>
        <begin position="26"/>
        <end position="1086"/>
    </location>
</feature>
<dbReference type="PANTHER" id="PTHR22762:SF54">
    <property type="entry name" value="BCDNA.GH04962"/>
    <property type="match status" value="1"/>
</dbReference>
<dbReference type="Pfam" id="PF13802">
    <property type="entry name" value="Gal_mutarotas_2"/>
    <property type="match status" value="1"/>
</dbReference>
<evidence type="ECO:0000313" key="16">
    <source>
        <dbReference type="EMBL" id="VEU43012.1"/>
    </source>
</evidence>
<keyword evidence="17" id="KW-1185">Reference proteome</keyword>
<dbReference type="Gene3D" id="3.20.20.80">
    <property type="entry name" value="Glycosidases"/>
    <property type="match status" value="1"/>
</dbReference>
<evidence type="ECO:0000256" key="7">
    <source>
        <dbReference type="ARBA" id="ARBA00023180"/>
    </source>
</evidence>
<dbReference type="Gene3D" id="2.60.40.1180">
    <property type="entry name" value="Golgi alpha-mannosidase II"/>
    <property type="match status" value="2"/>
</dbReference>
<dbReference type="InterPro" id="IPR011013">
    <property type="entry name" value="Gal_mutarotase_sf_dom"/>
</dbReference>
<feature type="compositionally biased region" description="Basic and acidic residues" evidence="11">
    <location>
        <begin position="64"/>
        <end position="98"/>
    </location>
</feature>
<gene>
    <name evidence="16" type="ORF">PSNMU_V1.4_AUG-EV-PASAV3_0100150</name>
</gene>
<feature type="compositionally biased region" description="Basic and acidic residues" evidence="11">
    <location>
        <begin position="110"/>
        <end position="132"/>
    </location>
</feature>
<reference evidence="16 17" key="1">
    <citation type="submission" date="2019-01" db="EMBL/GenBank/DDBJ databases">
        <authorList>
            <person name="Ferrante I. M."/>
        </authorList>
    </citation>
    <scope>NUCLEOTIDE SEQUENCE [LARGE SCALE GENOMIC DNA]</scope>
    <source>
        <strain evidence="16 17">B856</strain>
    </source>
</reference>
<evidence type="ECO:0000313" key="17">
    <source>
        <dbReference type="Proteomes" id="UP000291116"/>
    </source>
</evidence>
<dbReference type="GO" id="GO:0090599">
    <property type="term" value="F:alpha-glucosidase activity"/>
    <property type="evidence" value="ECO:0007669"/>
    <property type="project" value="TreeGrafter"/>
</dbReference>
<keyword evidence="8 10" id="KW-0326">Glycosidase</keyword>
<feature type="domain" description="Glycosyl hydrolase family 31 C-terminal" evidence="15">
    <location>
        <begin position="854"/>
        <end position="947"/>
    </location>
</feature>
<comment type="subcellular location">
    <subcellularLocation>
        <location evidence="1">Endoplasmic reticulum</location>
    </subcellularLocation>
</comment>
<dbReference type="GO" id="GO:0005975">
    <property type="term" value="P:carbohydrate metabolic process"/>
    <property type="evidence" value="ECO:0007669"/>
    <property type="project" value="InterPro"/>
</dbReference>
<organism evidence="16 17">
    <name type="scientific">Pseudo-nitzschia multistriata</name>
    <dbReference type="NCBI Taxonomy" id="183589"/>
    <lineage>
        <taxon>Eukaryota</taxon>
        <taxon>Sar</taxon>
        <taxon>Stramenopiles</taxon>
        <taxon>Ochrophyta</taxon>
        <taxon>Bacillariophyta</taxon>
        <taxon>Bacillariophyceae</taxon>
        <taxon>Bacillariophycidae</taxon>
        <taxon>Bacillariales</taxon>
        <taxon>Bacillariaceae</taxon>
        <taxon>Pseudo-nitzschia</taxon>
    </lineage>
</organism>
<dbReference type="Gene3D" id="2.60.40.1760">
    <property type="entry name" value="glycosyl hydrolase (family 31)"/>
    <property type="match status" value="1"/>
</dbReference>
<feature type="domain" description="Glycoside hydrolase family 31 N-terminal" evidence="14">
    <location>
        <begin position="348"/>
        <end position="472"/>
    </location>
</feature>
<evidence type="ECO:0000256" key="4">
    <source>
        <dbReference type="ARBA" id="ARBA00022729"/>
    </source>
</evidence>
<dbReference type="AlphaFoldDB" id="A0A448ZLU4"/>
<comment type="pathway">
    <text evidence="2">Glycan metabolism; N-glycan metabolism.</text>
</comment>
<evidence type="ECO:0000259" key="15">
    <source>
        <dbReference type="Pfam" id="PF21365"/>
    </source>
</evidence>
<evidence type="ECO:0000259" key="13">
    <source>
        <dbReference type="Pfam" id="PF01055"/>
    </source>
</evidence>
<name>A0A448ZLU4_9STRA</name>
<keyword evidence="6" id="KW-0256">Endoplasmic reticulum</keyword>
<dbReference type="GO" id="GO:0005783">
    <property type="term" value="C:endoplasmic reticulum"/>
    <property type="evidence" value="ECO:0007669"/>
    <property type="project" value="UniProtKB-SubCell"/>
</dbReference>
<evidence type="ECO:0000256" key="12">
    <source>
        <dbReference type="SAM" id="SignalP"/>
    </source>
</evidence>
<evidence type="ECO:0000256" key="2">
    <source>
        <dbReference type="ARBA" id="ARBA00004833"/>
    </source>
</evidence>
<protein>
    <recommendedName>
        <fullName evidence="9">Glucosidase II subunit alpha</fullName>
    </recommendedName>
</protein>
<dbReference type="PANTHER" id="PTHR22762">
    <property type="entry name" value="ALPHA-GLUCOSIDASE"/>
    <property type="match status" value="1"/>
</dbReference>
<dbReference type="FunFam" id="3.20.20.80:FF:000039">
    <property type="entry name" value="Glucosidase, alpha neutral C"/>
    <property type="match status" value="1"/>
</dbReference>
<dbReference type="InterPro" id="IPR017853">
    <property type="entry name" value="GH"/>
</dbReference>
<evidence type="ECO:0000256" key="11">
    <source>
        <dbReference type="SAM" id="MobiDB-lite"/>
    </source>
</evidence>
<dbReference type="GO" id="GO:0006491">
    <property type="term" value="P:N-glycan processing"/>
    <property type="evidence" value="ECO:0007669"/>
    <property type="project" value="TreeGrafter"/>
</dbReference>
<evidence type="ECO:0000256" key="1">
    <source>
        <dbReference type="ARBA" id="ARBA00004240"/>
    </source>
</evidence>
<comment type="similarity">
    <text evidence="3 10">Belongs to the glycosyl hydrolase 31 family.</text>
</comment>
<evidence type="ECO:0000256" key="3">
    <source>
        <dbReference type="ARBA" id="ARBA00007806"/>
    </source>
</evidence>
<feature type="signal peptide" evidence="12">
    <location>
        <begin position="1"/>
        <end position="25"/>
    </location>
</feature>
<dbReference type="CDD" id="cd14752">
    <property type="entry name" value="GH31_N"/>
    <property type="match status" value="1"/>
</dbReference>
<evidence type="ECO:0000259" key="14">
    <source>
        <dbReference type="Pfam" id="PF13802"/>
    </source>
</evidence>
<dbReference type="SUPFAM" id="SSF51445">
    <property type="entry name" value="(Trans)glycosidases"/>
    <property type="match status" value="1"/>
</dbReference>
<dbReference type="CDD" id="cd06603">
    <property type="entry name" value="GH31_GANC_GANAB_alpha"/>
    <property type="match status" value="1"/>
</dbReference>
<dbReference type="SUPFAM" id="SSF74650">
    <property type="entry name" value="Galactose mutarotase-like"/>
    <property type="match status" value="1"/>
</dbReference>
<dbReference type="Pfam" id="PF21365">
    <property type="entry name" value="Glyco_hydro_31_3rd"/>
    <property type="match status" value="1"/>
</dbReference>
<keyword evidence="7" id="KW-0325">Glycoprotein</keyword>
<dbReference type="InterPro" id="IPR048395">
    <property type="entry name" value="Glyco_hydro_31_C"/>
</dbReference>
<dbReference type="PROSITE" id="PS51257">
    <property type="entry name" value="PROKAR_LIPOPROTEIN"/>
    <property type="match status" value="1"/>
</dbReference>
<dbReference type="OrthoDB" id="3237269at2759"/>
<keyword evidence="4 12" id="KW-0732">Signal</keyword>
<feature type="region of interest" description="Disordered" evidence="11">
    <location>
        <begin position="64"/>
        <end position="144"/>
    </location>
</feature>
<dbReference type="EMBL" id="CAACVS010000506">
    <property type="protein sequence ID" value="VEU43012.1"/>
    <property type="molecule type" value="Genomic_DNA"/>
</dbReference>
<evidence type="ECO:0000256" key="10">
    <source>
        <dbReference type="RuleBase" id="RU361185"/>
    </source>
</evidence>